<proteinExistence type="predicted"/>
<sequence>MHLALQVPEVVRMICYNGSDKDIVHLATTCQDLFHIAMPIAWEKVKGVVQLIRLIHNVVIDKKEDPIERLLVTVIEFVGSPKQGNLDRWNFYAPFVRHLEIFEDESPYLRMPTFSILLTYARQKVLLPNLTKLVLNPGDPETMNFLFWVNVFGSSSLRDLQASYRSDQMPFVSNDRESTVIQAIFKRCPNLTTLGFFSYPYSEKIENEYDKVFMRYPHPMQSFLLKATSLTNLIGSVSFLLPQSLEALGQLPNLERLEIHYPAKSTRNDIDDLGRGELPSTAFPKLKALALNNLIRHGADFLWELRPLVHKLNVLEIKFNPYPRRQQNDWALRELIPKVCERSPRITELLLEFDCDSQEGIGMPHMCQFDDAVFNTIARLRLTRLEVMHARLAGDDVVFRLTRTWPDIEVLRWTAQHIKVQELQEFAEFLPRLKHLGVEINMTPLPGDVDMTNVANIKRREMRTLESGLHKFSDLGGGDAARIYWYLSVMWPNARLETRSSHLDSLPGRRLDLFCVNVVNHMEPLVLDMQSVMGVPPDNFSNGIYDDAIQNYVRVMWEAGCKFMRPQLEKINAPWRMMPAEALSP</sequence>
<evidence type="ECO:0000313" key="1">
    <source>
        <dbReference type="EMBL" id="CEL52874.1"/>
    </source>
</evidence>
<evidence type="ECO:0000313" key="2">
    <source>
        <dbReference type="Proteomes" id="UP000059188"/>
    </source>
</evidence>
<dbReference type="InterPro" id="IPR032675">
    <property type="entry name" value="LRR_dom_sf"/>
</dbReference>
<dbReference type="EMBL" id="LN679110">
    <property type="protein sequence ID" value="CEL52874.1"/>
    <property type="molecule type" value="Genomic_DNA"/>
</dbReference>
<keyword evidence="2" id="KW-1185">Reference proteome</keyword>
<dbReference type="OrthoDB" id="3543113at2759"/>
<dbReference type="Proteomes" id="UP000059188">
    <property type="component" value="Unassembled WGS sequence"/>
</dbReference>
<dbReference type="SUPFAM" id="SSF52047">
    <property type="entry name" value="RNI-like"/>
    <property type="match status" value="1"/>
</dbReference>
<reference evidence="1 2" key="1">
    <citation type="submission" date="2014-11" db="EMBL/GenBank/DDBJ databases">
        <authorList>
            <person name="Wibberg Daniel"/>
        </authorList>
    </citation>
    <scope>NUCLEOTIDE SEQUENCE [LARGE SCALE GENOMIC DNA]</scope>
    <source>
        <strain evidence="1">Rhizoctonia solani AG1-IB 7/3/14</strain>
    </source>
</reference>
<keyword evidence="1" id="KW-0378">Hydrolase</keyword>
<name>A0A0B7F7I8_THACB</name>
<gene>
    <name evidence="1" type="ORF">RSOLAG1IB_05942</name>
</gene>
<organism evidence="1 2">
    <name type="scientific">Thanatephorus cucumeris (strain AG1-IB / isolate 7/3/14)</name>
    <name type="common">Lettuce bottom rot fungus</name>
    <name type="synonym">Rhizoctonia solani</name>
    <dbReference type="NCBI Taxonomy" id="1108050"/>
    <lineage>
        <taxon>Eukaryota</taxon>
        <taxon>Fungi</taxon>
        <taxon>Dikarya</taxon>
        <taxon>Basidiomycota</taxon>
        <taxon>Agaricomycotina</taxon>
        <taxon>Agaricomycetes</taxon>
        <taxon>Cantharellales</taxon>
        <taxon>Ceratobasidiaceae</taxon>
        <taxon>Rhizoctonia</taxon>
        <taxon>Rhizoctonia solani AG-1</taxon>
    </lineage>
</organism>
<dbReference type="Gene3D" id="3.80.10.10">
    <property type="entry name" value="Ribonuclease Inhibitor"/>
    <property type="match status" value="1"/>
</dbReference>
<protein>
    <submittedName>
        <fullName evidence="1">Fanconi anemia group M protein</fullName>
        <ecNumber evidence="1">3.6.1.-</ecNumber>
    </submittedName>
</protein>
<dbReference type="STRING" id="1108050.A0A0B7F7I8"/>
<dbReference type="GO" id="GO:0016787">
    <property type="term" value="F:hydrolase activity"/>
    <property type="evidence" value="ECO:0007669"/>
    <property type="project" value="UniProtKB-KW"/>
</dbReference>
<accession>A0A0B7F7I8</accession>
<dbReference type="EC" id="3.6.1.-" evidence="1"/>
<dbReference type="AlphaFoldDB" id="A0A0B7F7I8"/>